<comment type="catalytic activity">
    <reaction evidence="13 14">
        <text>di-trans,octa-cis-undecaprenyl diphosphate + H2O = di-trans,octa-cis-undecaprenyl phosphate + phosphate + H(+)</text>
        <dbReference type="Rhea" id="RHEA:28094"/>
        <dbReference type="ChEBI" id="CHEBI:15377"/>
        <dbReference type="ChEBI" id="CHEBI:15378"/>
        <dbReference type="ChEBI" id="CHEBI:43474"/>
        <dbReference type="ChEBI" id="CHEBI:58405"/>
        <dbReference type="ChEBI" id="CHEBI:60392"/>
        <dbReference type="EC" id="3.6.1.27"/>
    </reaction>
</comment>
<dbReference type="GO" id="GO:0009252">
    <property type="term" value="P:peptidoglycan biosynthetic process"/>
    <property type="evidence" value="ECO:0007669"/>
    <property type="project" value="UniProtKB-KW"/>
</dbReference>
<evidence type="ECO:0000313" key="15">
    <source>
        <dbReference type="EMBL" id="MBS9525325.1"/>
    </source>
</evidence>
<evidence type="ECO:0000313" key="16">
    <source>
        <dbReference type="Proteomes" id="UP001319104"/>
    </source>
</evidence>
<dbReference type="AlphaFoldDB" id="A0AAP2CJY4"/>
<dbReference type="GO" id="GO:0008360">
    <property type="term" value="P:regulation of cell shape"/>
    <property type="evidence" value="ECO:0007669"/>
    <property type="project" value="UniProtKB-KW"/>
</dbReference>
<evidence type="ECO:0000256" key="2">
    <source>
        <dbReference type="ARBA" id="ARBA00010621"/>
    </source>
</evidence>
<feature type="transmembrane region" description="Helical" evidence="14">
    <location>
        <begin position="112"/>
        <end position="129"/>
    </location>
</feature>
<dbReference type="HAMAP" id="MF_01006">
    <property type="entry name" value="Undec_diphosphatase"/>
    <property type="match status" value="1"/>
</dbReference>
<keyword evidence="9 14" id="KW-0472">Membrane</keyword>
<dbReference type="GO" id="GO:0046677">
    <property type="term" value="P:response to antibiotic"/>
    <property type="evidence" value="ECO:0007669"/>
    <property type="project" value="UniProtKB-UniRule"/>
</dbReference>
<comment type="similarity">
    <text evidence="2 14">Belongs to the UppP family.</text>
</comment>
<proteinExistence type="inferred from homology"/>
<keyword evidence="14" id="KW-0961">Cell wall biogenesis/degradation</keyword>
<dbReference type="RefSeq" id="WP_213946186.1">
    <property type="nucleotide sequence ID" value="NZ_JAHCMY010000011.1"/>
</dbReference>
<evidence type="ECO:0000256" key="14">
    <source>
        <dbReference type="HAMAP-Rule" id="MF_01006"/>
    </source>
</evidence>
<feature type="transmembrane region" description="Helical" evidence="14">
    <location>
        <begin position="179"/>
        <end position="200"/>
    </location>
</feature>
<evidence type="ECO:0000256" key="1">
    <source>
        <dbReference type="ARBA" id="ARBA00004651"/>
    </source>
</evidence>
<keyword evidence="14" id="KW-0133">Cell shape</keyword>
<dbReference type="GO" id="GO:0005886">
    <property type="term" value="C:plasma membrane"/>
    <property type="evidence" value="ECO:0007669"/>
    <property type="project" value="UniProtKB-SubCell"/>
</dbReference>
<keyword evidence="6 14" id="KW-0812">Transmembrane</keyword>
<comment type="miscellaneous">
    <text evidence="14">Bacitracin is thought to be involved in the inhibition of peptidoglycan synthesis by sequestering undecaprenyl diphosphate, thereby reducing the pool of lipid carrier available.</text>
</comment>
<name>A0AAP2CJY4_9BACT</name>
<gene>
    <name evidence="14" type="primary">uppP</name>
    <name evidence="15" type="ORF">KI659_15000</name>
</gene>
<dbReference type="InterPro" id="IPR003824">
    <property type="entry name" value="UppP"/>
</dbReference>
<comment type="subcellular location">
    <subcellularLocation>
        <location evidence="1 14">Cell membrane</location>
        <topology evidence="1 14">Multi-pass membrane protein</topology>
    </subcellularLocation>
</comment>
<dbReference type="EC" id="3.6.1.27" evidence="3 14"/>
<feature type="transmembrane region" description="Helical" evidence="14">
    <location>
        <begin position="244"/>
        <end position="262"/>
    </location>
</feature>
<feature type="transmembrane region" description="Helical" evidence="14">
    <location>
        <begin position="82"/>
        <end position="100"/>
    </location>
</feature>
<keyword evidence="14" id="KW-0573">Peptidoglycan synthesis</keyword>
<dbReference type="GO" id="GO:0071555">
    <property type="term" value="P:cell wall organization"/>
    <property type="evidence" value="ECO:0007669"/>
    <property type="project" value="UniProtKB-KW"/>
</dbReference>
<organism evidence="15 16">
    <name type="scientific">Litoribacter ruber</name>
    <dbReference type="NCBI Taxonomy" id="702568"/>
    <lineage>
        <taxon>Bacteria</taxon>
        <taxon>Pseudomonadati</taxon>
        <taxon>Bacteroidota</taxon>
        <taxon>Cytophagia</taxon>
        <taxon>Cytophagales</taxon>
        <taxon>Cyclobacteriaceae</taxon>
        <taxon>Litoribacter</taxon>
    </lineage>
</organism>
<dbReference type="PANTHER" id="PTHR30622">
    <property type="entry name" value="UNDECAPRENYL-DIPHOSPHATASE"/>
    <property type="match status" value="1"/>
</dbReference>
<evidence type="ECO:0000256" key="13">
    <source>
        <dbReference type="ARBA" id="ARBA00047594"/>
    </source>
</evidence>
<comment type="function">
    <text evidence="14">Catalyzes the dephosphorylation of undecaprenyl diphosphate (UPP). Confers resistance to bacitracin.</text>
</comment>
<sequence length="263" mass="28614">MGIIEALILGLIQGFTEFLPISSSGHIEIGTYILNVEPEDNLIFQLIVHAATTLSTIIVFRKDIADLFKGVFTTEWSESKTYVSKLVLSAIPLAIIGFTLEDYIEEVFAGRVFFIGFMFLLTALLLAMTHFSKGKGTDVTYGKAMLIGCAQAIALLPGISRSGTTIATALLVGVDKYKATRFSFLMILMPLVGASLLKFLKYLQDPTITGNISGAAIITGFLAAFISGWISCVWMINIVKRGKLIYFSAYLVVVGIIAIITFL</sequence>
<evidence type="ECO:0000256" key="5">
    <source>
        <dbReference type="ARBA" id="ARBA00022475"/>
    </source>
</evidence>
<evidence type="ECO:0000256" key="9">
    <source>
        <dbReference type="ARBA" id="ARBA00023136"/>
    </source>
</evidence>
<evidence type="ECO:0000256" key="12">
    <source>
        <dbReference type="ARBA" id="ARBA00032932"/>
    </source>
</evidence>
<evidence type="ECO:0000256" key="10">
    <source>
        <dbReference type="ARBA" id="ARBA00023251"/>
    </source>
</evidence>
<evidence type="ECO:0000256" key="11">
    <source>
        <dbReference type="ARBA" id="ARBA00032707"/>
    </source>
</evidence>
<keyword evidence="5 14" id="KW-1003">Cell membrane</keyword>
<comment type="caution">
    <text evidence="15">The sequence shown here is derived from an EMBL/GenBank/DDBJ whole genome shotgun (WGS) entry which is preliminary data.</text>
</comment>
<dbReference type="Proteomes" id="UP001319104">
    <property type="component" value="Unassembled WGS sequence"/>
</dbReference>
<accession>A0AAP2CJY4</accession>
<dbReference type="PANTHER" id="PTHR30622:SF2">
    <property type="entry name" value="UNDECAPRENYL-DIPHOSPHATASE"/>
    <property type="match status" value="1"/>
</dbReference>
<protein>
    <recommendedName>
        <fullName evidence="4 14">Undecaprenyl-diphosphatase</fullName>
        <ecNumber evidence="3 14">3.6.1.27</ecNumber>
    </recommendedName>
    <alternativeName>
        <fullName evidence="12 14">Bacitracin resistance protein</fullName>
    </alternativeName>
    <alternativeName>
        <fullName evidence="11 14">Undecaprenyl pyrophosphate phosphatase</fullName>
    </alternativeName>
</protein>
<keyword evidence="8 14" id="KW-1133">Transmembrane helix</keyword>
<dbReference type="Pfam" id="PF02673">
    <property type="entry name" value="BacA"/>
    <property type="match status" value="1"/>
</dbReference>
<dbReference type="EMBL" id="JAHCMY010000011">
    <property type="protein sequence ID" value="MBS9525325.1"/>
    <property type="molecule type" value="Genomic_DNA"/>
</dbReference>
<evidence type="ECO:0000256" key="6">
    <source>
        <dbReference type="ARBA" id="ARBA00022692"/>
    </source>
</evidence>
<keyword evidence="10 14" id="KW-0046">Antibiotic resistance</keyword>
<feature type="transmembrane region" description="Helical" evidence="14">
    <location>
        <begin position="42"/>
        <end position="61"/>
    </location>
</feature>
<dbReference type="GO" id="GO:0050380">
    <property type="term" value="F:undecaprenyl-diphosphatase activity"/>
    <property type="evidence" value="ECO:0007669"/>
    <property type="project" value="UniProtKB-UniRule"/>
</dbReference>
<reference evidence="15 16" key="1">
    <citation type="submission" date="2021-05" db="EMBL/GenBank/DDBJ databases">
        <authorList>
            <person name="Zhang Z.D."/>
            <person name="Osman G."/>
        </authorList>
    </citation>
    <scope>NUCLEOTIDE SEQUENCE [LARGE SCALE GENOMIC DNA]</scope>
    <source>
        <strain evidence="15 16">KCTC 32217</strain>
    </source>
</reference>
<evidence type="ECO:0000256" key="3">
    <source>
        <dbReference type="ARBA" id="ARBA00012374"/>
    </source>
</evidence>
<evidence type="ECO:0000256" key="8">
    <source>
        <dbReference type="ARBA" id="ARBA00022989"/>
    </source>
</evidence>
<keyword evidence="7 14" id="KW-0378">Hydrolase</keyword>
<evidence type="ECO:0000256" key="7">
    <source>
        <dbReference type="ARBA" id="ARBA00022801"/>
    </source>
</evidence>
<keyword evidence="16" id="KW-1185">Reference proteome</keyword>
<evidence type="ECO:0000256" key="4">
    <source>
        <dbReference type="ARBA" id="ARBA00021581"/>
    </source>
</evidence>
<feature type="transmembrane region" description="Helical" evidence="14">
    <location>
        <begin position="212"/>
        <end position="238"/>
    </location>
</feature>